<dbReference type="AlphaFoldDB" id="A0A3B0WHE5"/>
<gene>
    <name evidence="2" type="ORF">MNBD_GAMMA02-111</name>
</gene>
<feature type="domain" description="ATP-sulfurylase PUA-like" evidence="1">
    <location>
        <begin position="5"/>
        <end position="54"/>
    </location>
</feature>
<dbReference type="InterPro" id="IPR025980">
    <property type="entry name" value="ATP-Sase_PUA-like_dom"/>
</dbReference>
<proteinExistence type="predicted"/>
<evidence type="ECO:0000313" key="2">
    <source>
        <dbReference type="EMBL" id="VAW43906.1"/>
    </source>
</evidence>
<dbReference type="SUPFAM" id="SSF88697">
    <property type="entry name" value="PUA domain-like"/>
    <property type="match status" value="1"/>
</dbReference>
<dbReference type="EMBL" id="UOFA01000046">
    <property type="protein sequence ID" value="VAW43906.1"/>
    <property type="molecule type" value="Genomic_DNA"/>
</dbReference>
<name>A0A3B0WHE5_9ZZZZ</name>
<accession>A0A3B0WHE5</accession>
<protein>
    <recommendedName>
        <fullName evidence="1">ATP-sulfurylase PUA-like domain-containing protein</fullName>
    </recommendedName>
</protein>
<dbReference type="InterPro" id="IPR015947">
    <property type="entry name" value="PUA-like_sf"/>
</dbReference>
<sequence>MKIIDAHGGSLINLIPDNQVKLERQKIANDLPDWNLTERQICDIELLLNGAFSP</sequence>
<evidence type="ECO:0000259" key="1">
    <source>
        <dbReference type="Pfam" id="PF14306"/>
    </source>
</evidence>
<feature type="non-terminal residue" evidence="2">
    <location>
        <position position="54"/>
    </location>
</feature>
<organism evidence="2">
    <name type="scientific">hydrothermal vent metagenome</name>
    <dbReference type="NCBI Taxonomy" id="652676"/>
    <lineage>
        <taxon>unclassified sequences</taxon>
        <taxon>metagenomes</taxon>
        <taxon>ecological metagenomes</taxon>
    </lineage>
</organism>
<dbReference type="Pfam" id="PF14306">
    <property type="entry name" value="PUA_2"/>
    <property type="match status" value="1"/>
</dbReference>
<dbReference type="Gene3D" id="3.10.400.10">
    <property type="entry name" value="Sulfate adenylyltransferase"/>
    <property type="match status" value="1"/>
</dbReference>
<reference evidence="2" key="1">
    <citation type="submission" date="2018-06" db="EMBL/GenBank/DDBJ databases">
        <authorList>
            <person name="Zhirakovskaya E."/>
        </authorList>
    </citation>
    <scope>NUCLEOTIDE SEQUENCE</scope>
</reference>